<dbReference type="EMBL" id="JBHRTI010000003">
    <property type="protein sequence ID" value="MFC3146377.1"/>
    <property type="molecule type" value="Genomic_DNA"/>
</dbReference>
<sequence>MFLWDFFKKGRIEAQKPGAPAPAQAAQPGKSGGNAETKAAPDRSSEQNKRAELNMLLAVPAGPERDSALLQWIKTAPAGLRPDAAEAISTEQGLKELTKQFKDRDRRVYKQARERLDALERAARKAEALTALTRQYEAVRDAEEVEVTRLVEADHALDALHAKLPLSEPERAALDAIREQIQARLVAQGDAQRGWVKLRGEIQQLAKAAADQPPQTVLDQLAVLVARVGELEAAPGTARIGREIEAAAQALQRSTQERIDHADRIGAREALIAQAKALDAEKIGQRDLDDLQEQWRRLPALDHAAVELAERFSNALAKAKSAMATAHEQQKEKAKAAREFFDEAAGKLAAALETGHAVDAIKLHDQIRARMADLRFAPAGVSRKIHALMEDAGKLKGWQKFTNVNKRDELIERAEKIAATPLPADLQEAEIKTLQDQWKALDKELGGATDKLWNRFRAATGKAYESVREHRKLQSKLRDRNADAKQDQIRQLKELLAQVDWVTVDWKAVEQLRREAWTAWRAAGPVNRKLADALSKEHDAVMSELDAKLDGARAQERARRARLTAEAQSLASGDVRDAIIKVRALQERWTSERVGVFLGRKEEDETWQTFRSACNAVFAQRDAKKQEFVGELEANFKTKQALLAQLQAAAAGADRKALAAALKSLQAEWDATGDVPRARVGELVNAWRAAQDAARKQLAVLAAQQDKLRVADARAADLARRAEATPEQHAAKRAALLDLEIAAQVDSPPEFKDARLKRQVALLAKSFHGERDAAGAAGGLTEKLIAWHALPGGDDAMDARLAVILAKAGLA</sequence>
<keyword evidence="1" id="KW-0175">Coiled coil</keyword>
<feature type="coiled-coil region" evidence="1">
    <location>
        <begin position="424"/>
        <end position="487"/>
    </location>
</feature>
<accession>A0ABV7H2Z6</accession>
<dbReference type="RefSeq" id="WP_377300649.1">
    <property type="nucleotide sequence ID" value="NZ_CP180191.1"/>
</dbReference>
<keyword evidence="4" id="KW-1185">Reference proteome</keyword>
<name>A0ABV7H2Z6_9BURK</name>
<feature type="region of interest" description="Disordered" evidence="2">
    <location>
        <begin position="13"/>
        <end position="52"/>
    </location>
</feature>
<organism evidence="3 4">
    <name type="scientific">Piscinibacterium candidicorallinum</name>
    <dbReference type="NCBI Taxonomy" id="1793872"/>
    <lineage>
        <taxon>Bacteria</taxon>
        <taxon>Pseudomonadati</taxon>
        <taxon>Pseudomonadota</taxon>
        <taxon>Betaproteobacteria</taxon>
        <taxon>Burkholderiales</taxon>
        <taxon>Piscinibacterium</taxon>
    </lineage>
</organism>
<evidence type="ECO:0000313" key="3">
    <source>
        <dbReference type="EMBL" id="MFC3146377.1"/>
    </source>
</evidence>
<evidence type="ECO:0000313" key="4">
    <source>
        <dbReference type="Proteomes" id="UP001595556"/>
    </source>
</evidence>
<comment type="caution">
    <text evidence="3">The sequence shown here is derived from an EMBL/GenBank/DDBJ whole genome shotgun (WGS) entry which is preliminary data.</text>
</comment>
<dbReference type="Pfam" id="PF03993">
    <property type="entry name" value="DUF349"/>
    <property type="match status" value="2"/>
</dbReference>
<dbReference type="InterPro" id="IPR007139">
    <property type="entry name" value="DUF349"/>
</dbReference>
<feature type="compositionally biased region" description="Low complexity" evidence="2">
    <location>
        <begin position="15"/>
        <end position="29"/>
    </location>
</feature>
<feature type="compositionally biased region" description="Basic and acidic residues" evidence="2">
    <location>
        <begin position="39"/>
        <end position="52"/>
    </location>
</feature>
<evidence type="ECO:0000256" key="1">
    <source>
        <dbReference type="SAM" id="Coils"/>
    </source>
</evidence>
<proteinExistence type="predicted"/>
<reference evidence="4" key="1">
    <citation type="journal article" date="2019" name="Int. J. Syst. Evol. Microbiol.">
        <title>The Global Catalogue of Microorganisms (GCM) 10K type strain sequencing project: providing services to taxonomists for standard genome sequencing and annotation.</title>
        <authorList>
            <consortium name="The Broad Institute Genomics Platform"/>
            <consortium name="The Broad Institute Genome Sequencing Center for Infectious Disease"/>
            <person name="Wu L."/>
            <person name="Ma J."/>
        </authorList>
    </citation>
    <scope>NUCLEOTIDE SEQUENCE [LARGE SCALE GENOMIC DNA]</scope>
    <source>
        <strain evidence="4">KCTC 52168</strain>
    </source>
</reference>
<feature type="coiled-coil region" evidence="1">
    <location>
        <begin position="102"/>
        <end position="129"/>
    </location>
</feature>
<protein>
    <submittedName>
        <fullName evidence="3">DUF349 domain-containing protein</fullName>
    </submittedName>
</protein>
<gene>
    <name evidence="3" type="ORF">ACFOEN_01830</name>
</gene>
<evidence type="ECO:0000256" key="2">
    <source>
        <dbReference type="SAM" id="MobiDB-lite"/>
    </source>
</evidence>
<dbReference type="Proteomes" id="UP001595556">
    <property type="component" value="Unassembled WGS sequence"/>
</dbReference>